<keyword evidence="14" id="KW-0413">Isomerase</keyword>
<dbReference type="PROSITE" id="PS50404">
    <property type="entry name" value="GST_NTER"/>
    <property type="match status" value="1"/>
</dbReference>
<evidence type="ECO:0000313" key="21">
    <source>
        <dbReference type="EMBL" id="CAG5134086.1"/>
    </source>
</evidence>
<evidence type="ECO:0000256" key="16">
    <source>
        <dbReference type="ARBA" id="ARBA00023931"/>
    </source>
</evidence>
<evidence type="ECO:0000256" key="17">
    <source>
        <dbReference type="ARBA" id="ARBA00031041"/>
    </source>
</evidence>
<keyword evidence="5" id="KW-0644">Prostaglandin metabolism</keyword>
<evidence type="ECO:0000256" key="6">
    <source>
        <dbReference type="ARBA" id="ARBA00022516"/>
    </source>
</evidence>
<evidence type="ECO:0000256" key="2">
    <source>
        <dbReference type="ARBA" id="ARBA00007409"/>
    </source>
</evidence>
<dbReference type="GO" id="GO:0005739">
    <property type="term" value="C:mitochondrion"/>
    <property type="evidence" value="ECO:0007669"/>
    <property type="project" value="TreeGrafter"/>
</dbReference>
<gene>
    <name evidence="21" type="ORF">CUNI_LOCUS19644</name>
</gene>
<feature type="domain" description="GST N-terminal" evidence="20">
    <location>
        <begin position="114"/>
        <end position="196"/>
    </location>
</feature>
<evidence type="ECO:0000256" key="3">
    <source>
        <dbReference type="ARBA" id="ARBA00012203"/>
    </source>
</evidence>
<dbReference type="EMBL" id="CAJHNH020006779">
    <property type="protein sequence ID" value="CAG5134086.1"/>
    <property type="molecule type" value="Genomic_DNA"/>
</dbReference>
<dbReference type="PANTHER" id="PTHR12782">
    <property type="entry name" value="MICROSOMAL PROSTAGLANDIN E SYNTHASE-2"/>
    <property type="match status" value="1"/>
</dbReference>
<sequence>MAAPLKRRLTVGVLTQTYTRFFPSTGGKSSLNLLKSQTLRHFSQKQRPPPHSWPKIRYVAWVGGGVAVATTAVFLGNKVLRQNQACTVFAETRQERPYFKPSREVRVDTDTSGLKLTLYQFQTCPFCCKVRAVLDYHGFSYDVIEVNSVTKKQIKWTDYPKVPILVVETAGAQPDLVIKDSSVIISVLESYLHDRNTSLAKYLSYYPCLTENEGRKKKYDFANKYFIMFQETTNLPTTPESRNEERKWRKWADEHLVHMLSPNAYRTVKEALQAFHYFSDVGQWEQNFSFVERQVVIYVGAAVMYIMGMILKAKYNLKDDVRQSLYDACNEWLAAVGKDRPFMGGNQPNLADLAVYGVLNSIEGCYAFQDALTNTNIGPWYNRTKKAVQNHSGADPHNIKSLPSNIPKLSDKH</sequence>
<dbReference type="InterPro" id="IPR040079">
    <property type="entry name" value="Glutathione_S-Trfase"/>
</dbReference>
<feature type="region of interest" description="Disordered" evidence="19">
    <location>
        <begin position="391"/>
        <end position="413"/>
    </location>
</feature>
<evidence type="ECO:0000256" key="10">
    <source>
        <dbReference type="ARBA" id="ARBA00022989"/>
    </source>
</evidence>
<dbReference type="SFLD" id="SFLDG01182">
    <property type="entry name" value="Prostaglandin_E_synthase_like"/>
    <property type="match status" value="1"/>
</dbReference>
<evidence type="ECO:0000256" key="8">
    <source>
        <dbReference type="ARBA" id="ARBA00022692"/>
    </source>
</evidence>
<dbReference type="CDD" id="cd03197">
    <property type="entry name" value="GST_C_mPGES2"/>
    <property type="match status" value="1"/>
</dbReference>
<keyword evidence="9" id="KW-0276">Fatty acid metabolism</keyword>
<keyword evidence="11" id="KW-0443">Lipid metabolism</keyword>
<dbReference type="InterPro" id="IPR034335">
    <property type="entry name" value="PGES2_C"/>
</dbReference>
<dbReference type="InterPro" id="IPR004045">
    <property type="entry name" value="Glutathione_S-Trfase_N"/>
</dbReference>
<comment type="caution">
    <text evidence="21">The sequence shown here is derived from an EMBL/GenBank/DDBJ whole genome shotgun (WGS) entry which is preliminary data.</text>
</comment>
<dbReference type="InterPro" id="IPR036282">
    <property type="entry name" value="Glutathione-S-Trfase_C_sf"/>
</dbReference>
<evidence type="ECO:0000256" key="11">
    <source>
        <dbReference type="ARBA" id="ARBA00023098"/>
    </source>
</evidence>
<comment type="subcellular location">
    <subcellularLocation>
        <location evidence="18">Endomembrane system</location>
        <topology evidence="18">Single-pass membrane protein</topology>
    </subcellularLocation>
</comment>
<evidence type="ECO:0000256" key="13">
    <source>
        <dbReference type="ARBA" id="ARBA00023160"/>
    </source>
</evidence>
<keyword evidence="8" id="KW-0812">Transmembrane</keyword>
<reference evidence="21" key="1">
    <citation type="submission" date="2021-04" db="EMBL/GenBank/DDBJ databases">
        <authorList>
            <consortium name="Molecular Ecology Group"/>
        </authorList>
    </citation>
    <scope>NUCLEOTIDE SEQUENCE</scope>
</reference>
<evidence type="ECO:0000256" key="15">
    <source>
        <dbReference type="ARBA" id="ARBA00023930"/>
    </source>
</evidence>
<dbReference type="Gene3D" id="1.20.1050.10">
    <property type="match status" value="1"/>
</dbReference>
<dbReference type="Gene3D" id="6.20.200.30">
    <property type="match status" value="1"/>
</dbReference>
<keyword evidence="12" id="KW-0472">Membrane</keyword>
<evidence type="ECO:0000256" key="4">
    <source>
        <dbReference type="ARBA" id="ARBA00019474"/>
    </source>
</evidence>
<dbReference type="InterPro" id="IPR034334">
    <property type="entry name" value="PGES2"/>
</dbReference>
<dbReference type="Pfam" id="PF13417">
    <property type="entry name" value="GST_N_3"/>
    <property type="match status" value="1"/>
</dbReference>
<dbReference type="OrthoDB" id="423541at2759"/>
<name>A0A8S4A537_9EUPU</name>
<dbReference type="PANTHER" id="PTHR12782:SF5">
    <property type="entry name" value="PROSTAGLANDIN E SYNTHASE 2"/>
    <property type="match status" value="1"/>
</dbReference>
<keyword evidence="22" id="KW-1185">Reference proteome</keyword>
<accession>A0A8S4A537</accession>
<keyword evidence="7" id="KW-0643">Prostaglandin biosynthesis</keyword>
<proteinExistence type="inferred from homology"/>
<dbReference type="SUPFAM" id="SSF47616">
    <property type="entry name" value="GST C-terminal domain-like"/>
    <property type="match status" value="1"/>
</dbReference>
<dbReference type="Gene3D" id="3.40.30.10">
    <property type="entry name" value="Glutaredoxin"/>
    <property type="match status" value="1"/>
</dbReference>
<evidence type="ECO:0000256" key="7">
    <source>
        <dbReference type="ARBA" id="ARBA00022585"/>
    </source>
</evidence>
<evidence type="ECO:0000259" key="20">
    <source>
        <dbReference type="PROSITE" id="PS50404"/>
    </source>
</evidence>
<keyword evidence="10" id="KW-1133">Transmembrane helix</keyword>
<evidence type="ECO:0000313" key="22">
    <source>
        <dbReference type="Proteomes" id="UP000678393"/>
    </source>
</evidence>
<dbReference type="Proteomes" id="UP000678393">
    <property type="component" value="Unassembled WGS sequence"/>
</dbReference>
<comment type="catalytic activity">
    <reaction evidence="16">
        <text>prostaglandin H2 = prostaglandin E2</text>
        <dbReference type="Rhea" id="RHEA:12893"/>
        <dbReference type="ChEBI" id="CHEBI:57405"/>
        <dbReference type="ChEBI" id="CHEBI:606564"/>
        <dbReference type="EC" id="5.3.99.3"/>
    </reaction>
    <physiologicalReaction direction="left-to-right" evidence="16">
        <dbReference type="Rhea" id="RHEA:12894"/>
    </physiologicalReaction>
</comment>
<comment type="similarity">
    <text evidence="2">Belongs to the GST superfamily.</text>
</comment>
<dbReference type="GO" id="GO:0012505">
    <property type="term" value="C:endomembrane system"/>
    <property type="evidence" value="ECO:0007669"/>
    <property type="project" value="UniProtKB-SubCell"/>
</dbReference>
<evidence type="ECO:0000256" key="19">
    <source>
        <dbReference type="SAM" id="MobiDB-lite"/>
    </source>
</evidence>
<keyword evidence="13" id="KW-0275">Fatty acid biosynthesis</keyword>
<dbReference type="AlphaFoldDB" id="A0A8S4A537"/>
<dbReference type="PROSITE" id="PS51354">
    <property type="entry name" value="GLUTAREDOXIN_2"/>
    <property type="match status" value="1"/>
</dbReference>
<dbReference type="SFLD" id="SFLDG01203">
    <property type="entry name" value="Prostaglandin_E_synthase_like1"/>
    <property type="match status" value="1"/>
</dbReference>
<dbReference type="SUPFAM" id="SSF52833">
    <property type="entry name" value="Thioredoxin-like"/>
    <property type="match status" value="1"/>
</dbReference>
<evidence type="ECO:0000256" key="18">
    <source>
        <dbReference type="ARBA" id="ARBA00037847"/>
    </source>
</evidence>
<dbReference type="InterPro" id="IPR036249">
    <property type="entry name" value="Thioredoxin-like_sf"/>
</dbReference>
<keyword evidence="6" id="KW-0444">Lipid biosynthesis</keyword>
<evidence type="ECO:0000256" key="14">
    <source>
        <dbReference type="ARBA" id="ARBA00023235"/>
    </source>
</evidence>
<evidence type="ECO:0000256" key="12">
    <source>
        <dbReference type="ARBA" id="ARBA00023136"/>
    </source>
</evidence>
<dbReference type="GO" id="GO:0050220">
    <property type="term" value="F:prostaglandin-E synthase activity"/>
    <property type="evidence" value="ECO:0007669"/>
    <property type="project" value="UniProtKB-EC"/>
</dbReference>
<comment type="pathway">
    <text evidence="1">Lipid metabolism; prostaglandin biosynthesis.</text>
</comment>
<protein>
    <recommendedName>
        <fullName evidence="4">Prostaglandin E synthase 2</fullName>
        <ecNumber evidence="3">5.3.99.3</ecNumber>
    </recommendedName>
    <alternativeName>
        <fullName evidence="17">Microsomal prostaglandin E synthase 2</fullName>
    </alternativeName>
</protein>
<organism evidence="21 22">
    <name type="scientific">Candidula unifasciata</name>
    <dbReference type="NCBI Taxonomy" id="100452"/>
    <lineage>
        <taxon>Eukaryota</taxon>
        <taxon>Metazoa</taxon>
        <taxon>Spiralia</taxon>
        <taxon>Lophotrochozoa</taxon>
        <taxon>Mollusca</taxon>
        <taxon>Gastropoda</taxon>
        <taxon>Heterobranchia</taxon>
        <taxon>Euthyneura</taxon>
        <taxon>Panpulmonata</taxon>
        <taxon>Eupulmonata</taxon>
        <taxon>Stylommatophora</taxon>
        <taxon>Helicina</taxon>
        <taxon>Helicoidea</taxon>
        <taxon>Geomitridae</taxon>
        <taxon>Candidula</taxon>
    </lineage>
</organism>
<evidence type="ECO:0000256" key="9">
    <source>
        <dbReference type="ARBA" id="ARBA00022832"/>
    </source>
</evidence>
<dbReference type="GO" id="GO:0001516">
    <property type="term" value="P:prostaglandin biosynthetic process"/>
    <property type="evidence" value="ECO:0007669"/>
    <property type="project" value="UniProtKB-KW"/>
</dbReference>
<dbReference type="SFLD" id="SFLDS00019">
    <property type="entry name" value="Glutathione_Transferase_(cytos"/>
    <property type="match status" value="1"/>
</dbReference>
<evidence type="ECO:0000256" key="1">
    <source>
        <dbReference type="ARBA" id="ARBA00004702"/>
    </source>
</evidence>
<dbReference type="EC" id="5.3.99.3" evidence="3"/>
<evidence type="ECO:0000256" key="5">
    <source>
        <dbReference type="ARBA" id="ARBA00022501"/>
    </source>
</evidence>
<comment type="catalytic activity">
    <reaction evidence="15">
        <text>prostaglandin H2 = (12S)-hydroxy-(5Z,8E,10E)-heptadecatrienoate + malonaldehyde</text>
        <dbReference type="Rhea" id="RHEA:48644"/>
        <dbReference type="ChEBI" id="CHEBI:57405"/>
        <dbReference type="ChEBI" id="CHEBI:90694"/>
        <dbReference type="ChEBI" id="CHEBI:566274"/>
    </reaction>
    <physiologicalReaction direction="left-to-right" evidence="15">
        <dbReference type="Rhea" id="RHEA:48645"/>
    </physiologicalReaction>
</comment>